<evidence type="ECO:0000256" key="6">
    <source>
        <dbReference type="ARBA" id="ARBA00022840"/>
    </source>
</evidence>
<proteinExistence type="inferred from homology"/>
<name>A0A9Q2HDY1_9STAP</name>
<dbReference type="GO" id="GO:0009317">
    <property type="term" value="C:acetyl-CoA carboxylase complex"/>
    <property type="evidence" value="ECO:0007669"/>
    <property type="project" value="InterPro"/>
</dbReference>
<evidence type="ECO:0000256" key="5">
    <source>
        <dbReference type="ARBA" id="ARBA00022832"/>
    </source>
</evidence>
<keyword evidence="6 10" id="KW-0067">ATP-binding</keyword>
<dbReference type="PANTHER" id="PTHR42853">
    <property type="entry name" value="ACETYL-COENZYME A CARBOXYLASE CARBOXYL TRANSFERASE SUBUNIT ALPHA"/>
    <property type="match status" value="1"/>
</dbReference>
<comment type="catalytic activity">
    <reaction evidence="9 10">
        <text>N(6)-carboxybiotinyl-L-lysyl-[protein] + acetyl-CoA = N(6)-biotinyl-L-lysyl-[protein] + malonyl-CoA</text>
        <dbReference type="Rhea" id="RHEA:54728"/>
        <dbReference type="Rhea" id="RHEA-COMP:10505"/>
        <dbReference type="Rhea" id="RHEA-COMP:10506"/>
        <dbReference type="ChEBI" id="CHEBI:57288"/>
        <dbReference type="ChEBI" id="CHEBI:57384"/>
        <dbReference type="ChEBI" id="CHEBI:83144"/>
        <dbReference type="ChEBI" id="CHEBI:83145"/>
        <dbReference type="EC" id="2.1.3.15"/>
    </reaction>
</comment>
<dbReference type="GO" id="GO:0016743">
    <property type="term" value="F:carboxyl- or carbamoyltransferase activity"/>
    <property type="evidence" value="ECO:0007669"/>
    <property type="project" value="UniProtKB-UniRule"/>
</dbReference>
<organism evidence="12 13">
    <name type="scientific">Nosocomiicoccus ampullae</name>
    <dbReference type="NCBI Taxonomy" id="489910"/>
    <lineage>
        <taxon>Bacteria</taxon>
        <taxon>Bacillati</taxon>
        <taxon>Bacillota</taxon>
        <taxon>Bacilli</taxon>
        <taxon>Bacillales</taxon>
        <taxon>Staphylococcaceae</taxon>
        <taxon>Nosocomiicoccus</taxon>
    </lineage>
</organism>
<comment type="caution">
    <text evidence="12">The sequence shown here is derived from an EMBL/GenBank/DDBJ whole genome shotgun (WGS) entry which is preliminary data.</text>
</comment>
<evidence type="ECO:0000313" key="12">
    <source>
        <dbReference type="EMBL" id="MBB5175288.1"/>
    </source>
</evidence>
<dbReference type="GO" id="GO:0003989">
    <property type="term" value="F:acetyl-CoA carboxylase activity"/>
    <property type="evidence" value="ECO:0007669"/>
    <property type="project" value="InterPro"/>
</dbReference>
<accession>A0A9Q2HDY1</accession>
<keyword evidence="13" id="KW-1185">Reference proteome</keyword>
<dbReference type="RefSeq" id="WP_183672721.1">
    <property type="nucleotide sequence ID" value="NZ_CBCRYX010000003.1"/>
</dbReference>
<evidence type="ECO:0000256" key="9">
    <source>
        <dbReference type="ARBA" id="ARBA00049152"/>
    </source>
</evidence>
<dbReference type="PROSITE" id="PS50989">
    <property type="entry name" value="COA_CT_CTER"/>
    <property type="match status" value="1"/>
</dbReference>
<evidence type="ECO:0000313" key="13">
    <source>
        <dbReference type="Proteomes" id="UP000579136"/>
    </source>
</evidence>
<feature type="domain" description="CoA carboxyltransferase C-terminal" evidence="11">
    <location>
        <begin position="33"/>
        <end position="286"/>
    </location>
</feature>
<dbReference type="PANTHER" id="PTHR42853:SF3">
    <property type="entry name" value="ACETYL-COENZYME A CARBOXYLASE CARBOXYL TRANSFERASE SUBUNIT ALPHA, CHLOROPLASTIC"/>
    <property type="match status" value="1"/>
</dbReference>
<dbReference type="EC" id="2.1.3.15" evidence="10"/>
<keyword evidence="3 10" id="KW-0808">Transferase</keyword>
<dbReference type="NCBIfam" id="NF004344">
    <property type="entry name" value="PRK05724.1"/>
    <property type="match status" value="1"/>
</dbReference>
<evidence type="ECO:0000256" key="2">
    <source>
        <dbReference type="ARBA" id="ARBA00022516"/>
    </source>
</evidence>
<dbReference type="GO" id="GO:2001295">
    <property type="term" value="P:malonyl-CoA biosynthetic process"/>
    <property type="evidence" value="ECO:0007669"/>
    <property type="project" value="UniProtKB-UniRule"/>
</dbReference>
<keyword evidence="4 10" id="KW-0547">Nucleotide-binding</keyword>
<dbReference type="Pfam" id="PF03255">
    <property type="entry name" value="ACCA"/>
    <property type="match status" value="1"/>
</dbReference>
<evidence type="ECO:0000256" key="4">
    <source>
        <dbReference type="ARBA" id="ARBA00022741"/>
    </source>
</evidence>
<keyword evidence="8 10" id="KW-0275">Fatty acid biosynthesis</keyword>
<keyword evidence="7 10" id="KW-0443">Lipid metabolism</keyword>
<gene>
    <name evidence="10" type="primary">accA</name>
    <name evidence="12" type="ORF">HNQ45_000146</name>
</gene>
<evidence type="ECO:0000256" key="10">
    <source>
        <dbReference type="HAMAP-Rule" id="MF_00823"/>
    </source>
</evidence>
<dbReference type="SUPFAM" id="SSF52096">
    <property type="entry name" value="ClpP/crotonase"/>
    <property type="match status" value="1"/>
</dbReference>
<evidence type="ECO:0000256" key="1">
    <source>
        <dbReference type="ARBA" id="ARBA00004956"/>
    </source>
</evidence>
<protein>
    <recommendedName>
        <fullName evidence="10">Acetyl-coenzyme A carboxylase carboxyl transferase subunit alpha</fullName>
        <shortName evidence="10">ACCase subunit alpha</shortName>
        <shortName evidence="10">Acetyl-CoA carboxylase carboxyltransferase subunit alpha</shortName>
        <ecNumber evidence="10">2.1.3.15</ecNumber>
    </recommendedName>
</protein>
<evidence type="ECO:0000256" key="7">
    <source>
        <dbReference type="ARBA" id="ARBA00023098"/>
    </source>
</evidence>
<comment type="function">
    <text evidence="10">Component of the acetyl coenzyme A carboxylase (ACC) complex. First, biotin carboxylase catalyzes the carboxylation of biotin on its carrier protein (BCCP) and then the CO(2) group is transferred by the carboxyltransferase to acetyl-CoA to form malonyl-CoA.</text>
</comment>
<evidence type="ECO:0000256" key="8">
    <source>
        <dbReference type="ARBA" id="ARBA00023160"/>
    </source>
</evidence>
<keyword evidence="2 10" id="KW-0444">Lipid biosynthesis</keyword>
<dbReference type="NCBIfam" id="NF041504">
    <property type="entry name" value="AccA_sub"/>
    <property type="match status" value="1"/>
</dbReference>
<dbReference type="GO" id="GO:0006633">
    <property type="term" value="P:fatty acid biosynthetic process"/>
    <property type="evidence" value="ECO:0007669"/>
    <property type="project" value="UniProtKB-KW"/>
</dbReference>
<dbReference type="InterPro" id="IPR011763">
    <property type="entry name" value="COA_CT_C"/>
</dbReference>
<evidence type="ECO:0000259" key="11">
    <source>
        <dbReference type="PROSITE" id="PS50989"/>
    </source>
</evidence>
<dbReference type="PRINTS" id="PR01069">
    <property type="entry name" value="ACCCTRFRASEA"/>
</dbReference>
<dbReference type="Gene3D" id="3.90.226.10">
    <property type="entry name" value="2-enoyl-CoA Hydratase, Chain A, domain 1"/>
    <property type="match status" value="1"/>
</dbReference>
<dbReference type="InterPro" id="IPR029045">
    <property type="entry name" value="ClpP/crotonase-like_dom_sf"/>
</dbReference>
<evidence type="ECO:0000256" key="3">
    <source>
        <dbReference type="ARBA" id="ARBA00022679"/>
    </source>
</evidence>
<keyword evidence="10" id="KW-0963">Cytoplasm</keyword>
<comment type="pathway">
    <text evidence="1 10">Lipid metabolism; malonyl-CoA biosynthesis; malonyl-CoA from acetyl-CoA: step 1/1.</text>
</comment>
<dbReference type="AlphaFoldDB" id="A0A9Q2HDY1"/>
<sequence>MSRNSEESIEQLEARRKELETYEQKNNIDLSDDINKIKAKINKKSTQLSPWEQVELARTLERPTTLEYIENIFDDFIEFFGDRVYGDDKAIVGGIASINNQAVTVVGHQRGMTTKENIKRNFGMPHPEGYRKALRLMEQAEKFNRPIITFIDTKGAYPGKEAEERGQSEAIAKNLVEMAGLNVPIISIVIGEGGSGGALGLGVCDRLYMLENSTYSVISPEGAASILFKDGSLKAEAAKSLKLTASDLYDLNVADKVIKEPIGGAHIDKEAVFKDTKETILNGLDELSQFNEDVLIDSRFEKYMNIGDFKIEEK</sequence>
<dbReference type="InterPro" id="IPR001095">
    <property type="entry name" value="Acetyl_CoA_COase_a_su"/>
</dbReference>
<comment type="subunit">
    <text evidence="10">Acetyl-CoA carboxylase is a heterohexamer composed of biotin carboxyl carrier protein (AccB), biotin carboxylase (AccC) and two subunits each of ACCase subunit alpha (AccA) and ACCase subunit beta (AccD).</text>
</comment>
<dbReference type="NCBIfam" id="TIGR00513">
    <property type="entry name" value="accA"/>
    <property type="match status" value="1"/>
</dbReference>
<dbReference type="Proteomes" id="UP000579136">
    <property type="component" value="Unassembled WGS sequence"/>
</dbReference>
<keyword evidence="5 10" id="KW-0276">Fatty acid metabolism</keyword>
<dbReference type="HAMAP" id="MF_00823">
    <property type="entry name" value="AcetylCoA_CT_alpha"/>
    <property type="match status" value="1"/>
</dbReference>
<comment type="subcellular location">
    <subcellularLocation>
        <location evidence="10">Cytoplasm</location>
    </subcellularLocation>
</comment>
<dbReference type="GO" id="GO:0005524">
    <property type="term" value="F:ATP binding"/>
    <property type="evidence" value="ECO:0007669"/>
    <property type="project" value="UniProtKB-KW"/>
</dbReference>
<keyword evidence="12" id="KW-0436">Ligase</keyword>
<reference evidence="12 13" key="1">
    <citation type="submission" date="2020-08" db="EMBL/GenBank/DDBJ databases">
        <title>Genomic Encyclopedia of Type Strains, Phase IV (KMG-IV): sequencing the most valuable type-strain genomes for metagenomic binning, comparative biology and taxonomic classification.</title>
        <authorList>
            <person name="Goeker M."/>
        </authorList>
    </citation>
    <scope>NUCLEOTIDE SEQUENCE [LARGE SCALE GENOMIC DNA]</scope>
    <source>
        <strain evidence="12 13">DSM 19163</strain>
    </source>
</reference>
<dbReference type="EMBL" id="JACHHF010000001">
    <property type="protein sequence ID" value="MBB5175288.1"/>
    <property type="molecule type" value="Genomic_DNA"/>
</dbReference>
<comment type="similarity">
    <text evidence="10">Belongs to the AccA family.</text>
</comment>